<proteinExistence type="predicted"/>
<reference evidence="1 2" key="1">
    <citation type="submission" date="2017-11" db="EMBL/GenBank/DDBJ databases">
        <title>De-novo sequencing of pomegranate (Punica granatum L.) genome.</title>
        <authorList>
            <person name="Akparov Z."/>
            <person name="Amiraslanov A."/>
            <person name="Hajiyeva S."/>
            <person name="Abbasov M."/>
            <person name="Kaur K."/>
            <person name="Hamwieh A."/>
            <person name="Solovyev V."/>
            <person name="Salamov A."/>
            <person name="Braich B."/>
            <person name="Kosarev P."/>
            <person name="Mahmoud A."/>
            <person name="Hajiyev E."/>
            <person name="Babayeva S."/>
            <person name="Izzatullayeva V."/>
            <person name="Mammadov A."/>
            <person name="Mammadov A."/>
            <person name="Sharifova S."/>
            <person name="Ojaghi J."/>
            <person name="Eynullazada K."/>
            <person name="Bayramov B."/>
            <person name="Abdulazimova A."/>
            <person name="Shahmuradov I."/>
        </authorList>
    </citation>
    <scope>NUCLEOTIDE SEQUENCE [LARGE SCALE GENOMIC DNA]</scope>
    <source>
        <strain evidence="2">cv. AG2017</strain>
        <tissue evidence="1">Leaf</tissue>
    </source>
</reference>
<accession>A0A2I0JEU2</accession>
<dbReference type="EMBL" id="PGOL01001767">
    <property type="protein sequence ID" value="PKI54775.1"/>
    <property type="molecule type" value="Genomic_DNA"/>
</dbReference>
<sequence length="105" mass="11137">MVIFVVARSLLDTPQRKSPPASLTPCGVVREAGEKRPALRLLSNKRSMGGCRVAAPSPHRSGGVPLPATFPYGEVVEGFLMPLVSSLVKRSTVSPVQAQPDFGLL</sequence>
<name>A0A2I0JEU2_PUNGR</name>
<protein>
    <submittedName>
        <fullName evidence="1">Uncharacterized protein</fullName>
    </submittedName>
</protein>
<dbReference type="Proteomes" id="UP000233551">
    <property type="component" value="Unassembled WGS sequence"/>
</dbReference>
<comment type="caution">
    <text evidence="1">The sequence shown here is derived from an EMBL/GenBank/DDBJ whole genome shotgun (WGS) entry which is preliminary data.</text>
</comment>
<evidence type="ECO:0000313" key="2">
    <source>
        <dbReference type="Proteomes" id="UP000233551"/>
    </source>
</evidence>
<dbReference type="AlphaFoldDB" id="A0A2I0JEU2"/>
<evidence type="ECO:0000313" key="1">
    <source>
        <dbReference type="EMBL" id="PKI54775.1"/>
    </source>
</evidence>
<gene>
    <name evidence="1" type="ORF">CRG98_024827</name>
</gene>
<keyword evidence="2" id="KW-1185">Reference proteome</keyword>
<organism evidence="1 2">
    <name type="scientific">Punica granatum</name>
    <name type="common">Pomegranate</name>
    <dbReference type="NCBI Taxonomy" id="22663"/>
    <lineage>
        <taxon>Eukaryota</taxon>
        <taxon>Viridiplantae</taxon>
        <taxon>Streptophyta</taxon>
        <taxon>Embryophyta</taxon>
        <taxon>Tracheophyta</taxon>
        <taxon>Spermatophyta</taxon>
        <taxon>Magnoliopsida</taxon>
        <taxon>eudicotyledons</taxon>
        <taxon>Gunneridae</taxon>
        <taxon>Pentapetalae</taxon>
        <taxon>rosids</taxon>
        <taxon>malvids</taxon>
        <taxon>Myrtales</taxon>
        <taxon>Lythraceae</taxon>
        <taxon>Punica</taxon>
    </lineage>
</organism>